<dbReference type="InterPro" id="IPR007963">
    <property type="entry name" value="Peptidase_M61_catalytic"/>
</dbReference>
<dbReference type="GO" id="GO:0006508">
    <property type="term" value="P:proteolysis"/>
    <property type="evidence" value="ECO:0007669"/>
    <property type="project" value="UniProtKB-KW"/>
</dbReference>
<protein>
    <submittedName>
        <fullName evidence="2">Putative metalloprotease with PDZ domain</fullName>
    </submittedName>
</protein>
<dbReference type="PIRSF" id="PIRSF016493">
    <property type="entry name" value="Glycyl_aminpptds"/>
    <property type="match status" value="1"/>
</dbReference>
<comment type="caution">
    <text evidence="2">The sequence shown here is derived from an EMBL/GenBank/DDBJ whole genome shotgun (WGS) entry which is preliminary data.</text>
</comment>
<dbReference type="EMBL" id="QJKB01000019">
    <property type="protein sequence ID" value="PXX36850.1"/>
    <property type="molecule type" value="Genomic_DNA"/>
</dbReference>
<organism evidence="2 3">
    <name type="scientific">Undibacterium pigrum</name>
    <dbReference type="NCBI Taxonomy" id="401470"/>
    <lineage>
        <taxon>Bacteria</taxon>
        <taxon>Pseudomonadati</taxon>
        <taxon>Pseudomonadota</taxon>
        <taxon>Betaproteobacteria</taxon>
        <taxon>Burkholderiales</taxon>
        <taxon>Oxalobacteraceae</taxon>
        <taxon>Undibacterium</taxon>
    </lineage>
</organism>
<dbReference type="Pfam" id="PF05299">
    <property type="entry name" value="Peptidase_M61"/>
    <property type="match status" value="1"/>
</dbReference>
<reference evidence="2 3" key="1">
    <citation type="submission" date="2018-05" db="EMBL/GenBank/DDBJ databases">
        <title>Genomic Encyclopedia of Type Strains, Phase IV (KMG-IV): sequencing the most valuable type-strain genomes for metagenomic binning, comparative biology and taxonomic classification.</title>
        <authorList>
            <person name="Goeker M."/>
        </authorList>
    </citation>
    <scope>NUCLEOTIDE SEQUENCE [LARGE SCALE GENOMIC DNA]</scope>
    <source>
        <strain evidence="2 3">DSM 19792</strain>
    </source>
</reference>
<dbReference type="Gene3D" id="1.10.390.10">
    <property type="entry name" value="Neutral Protease Domain 2"/>
    <property type="match status" value="1"/>
</dbReference>
<dbReference type="Gene3D" id="2.30.42.10">
    <property type="match status" value="1"/>
</dbReference>
<dbReference type="InterPro" id="IPR001478">
    <property type="entry name" value="PDZ"/>
</dbReference>
<keyword evidence="2" id="KW-0378">Hydrolase</keyword>
<dbReference type="Pfam" id="PF13180">
    <property type="entry name" value="PDZ_2"/>
    <property type="match status" value="1"/>
</dbReference>
<dbReference type="InterPro" id="IPR040756">
    <property type="entry name" value="Peptidase_M61_N"/>
</dbReference>
<dbReference type="InterPro" id="IPR024191">
    <property type="entry name" value="Peptidase_M61"/>
</dbReference>
<proteinExistence type="predicted"/>
<accession>A0A318IQE6</accession>
<evidence type="ECO:0000313" key="2">
    <source>
        <dbReference type="EMBL" id="PXX36850.1"/>
    </source>
</evidence>
<gene>
    <name evidence="2" type="ORF">DFR42_11958</name>
</gene>
<dbReference type="OrthoDB" id="9778516at2"/>
<evidence type="ECO:0000259" key="1">
    <source>
        <dbReference type="PROSITE" id="PS50106"/>
    </source>
</evidence>
<dbReference type="SUPFAM" id="SSF50156">
    <property type="entry name" value="PDZ domain-like"/>
    <property type="match status" value="1"/>
</dbReference>
<keyword evidence="3" id="KW-1185">Reference proteome</keyword>
<dbReference type="PROSITE" id="PS50106">
    <property type="entry name" value="PDZ"/>
    <property type="match status" value="1"/>
</dbReference>
<dbReference type="Pfam" id="PF17899">
    <property type="entry name" value="Peptidase_M61_N"/>
    <property type="match status" value="1"/>
</dbReference>
<name>A0A318IQE6_9BURK</name>
<dbReference type="GO" id="GO:0008237">
    <property type="term" value="F:metallopeptidase activity"/>
    <property type="evidence" value="ECO:0007669"/>
    <property type="project" value="UniProtKB-KW"/>
</dbReference>
<dbReference type="InterPro" id="IPR036034">
    <property type="entry name" value="PDZ_sf"/>
</dbReference>
<keyword evidence="2" id="KW-0645">Protease</keyword>
<dbReference type="Gene3D" id="2.60.40.3650">
    <property type="match status" value="1"/>
</dbReference>
<sequence>MKKTTTTKRPGAAVSAHALAYSIVPKDLAGHMYLVTLDIAAPDAEGQIVSLPAWIPGSYMVREFARNIVQIKASSDGKKVALKKLDKHTWQAAPCKGALRITYEVYAWDLSVRAAHLDQSHGFFNGTSVFLSVHGQEMNPHVVDIQRSDDIACNTWRVATSLPELKAKRYGFGTYIAANYDELIDHPVEMGDFALATFDAHGISHDFVVTGKVPNMDMERIVADVQKICESQIAFFEPRTRKAPMDRYVFMTMVVGEGYGGLEHRASTALICNRTDLPVKHHAEMSDGYRGFLGLCSHEYFHTWNVKRIKPAAFANYDLRHENYTSLLWVFEGFTSYYDDLMLVRSGVIDEAAYFKLLAKTINMVTRGSGRTKQSVAESSFDAWTKYYRQDENSPNAIVSYYTKGSLVALGLDLMIRAETAGKKSLDDVMRTMWQKFGRDFYERSLSGKQQGLGETEFESLVEQVTGVNVRRFLDKHVRGTEDVPLASLYADFALQVNDGSASKKASLGVRVVRDGNDCKIANAHEGRAAHVAGLSPNDVIIAINGLRVTAADAADSLATALGRYRVGETVQIHAFRRDELLTVQAKLQTDDVPAVTLTVQAAGKAASLVRPSFQKPGKK</sequence>
<dbReference type="SMART" id="SM00228">
    <property type="entry name" value="PDZ"/>
    <property type="match status" value="1"/>
</dbReference>
<dbReference type="SUPFAM" id="SSF55486">
    <property type="entry name" value="Metalloproteases ('zincins'), catalytic domain"/>
    <property type="match status" value="1"/>
</dbReference>
<dbReference type="InterPro" id="IPR027268">
    <property type="entry name" value="Peptidase_M4/M1_CTD_sf"/>
</dbReference>
<dbReference type="Proteomes" id="UP000247792">
    <property type="component" value="Unassembled WGS sequence"/>
</dbReference>
<feature type="domain" description="PDZ" evidence="1">
    <location>
        <begin position="494"/>
        <end position="558"/>
    </location>
</feature>
<dbReference type="RefSeq" id="WP_110258190.1">
    <property type="nucleotide sequence ID" value="NZ_QJKB01000019.1"/>
</dbReference>
<evidence type="ECO:0000313" key="3">
    <source>
        <dbReference type="Proteomes" id="UP000247792"/>
    </source>
</evidence>
<dbReference type="AlphaFoldDB" id="A0A318IQE6"/>
<keyword evidence="2" id="KW-0482">Metalloprotease</keyword>